<comment type="caution">
    <text evidence="2">The sequence shown here is derived from an EMBL/GenBank/DDBJ whole genome shotgun (WGS) entry which is preliminary data.</text>
</comment>
<dbReference type="STRING" id="764299.STRIC_0554"/>
<dbReference type="Proteomes" id="UP000003330">
    <property type="component" value="Unassembled WGS sequence"/>
</dbReference>
<evidence type="ECO:0000256" key="1">
    <source>
        <dbReference type="SAM" id="Phobius"/>
    </source>
</evidence>
<accession>G5K667</accession>
<keyword evidence="1" id="KW-1133">Transmembrane helix</keyword>
<dbReference type="AlphaFoldDB" id="G5K667"/>
<evidence type="ECO:0000313" key="2">
    <source>
        <dbReference type="EMBL" id="EHI68571.1"/>
    </source>
</evidence>
<feature type="transmembrane region" description="Helical" evidence="1">
    <location>
        <begin position="39"/>
        <end position="55"/>
    </location>
</feature>
<dbReference type="EMBL" id="AEUX02000008">
    <property type="protein sequence ID" value="EHI68571.1"/>
    <property type="molecule type" value="Genomic_DNA"/>
</dbReference>
<name>G5K667_9STRE</name>
<organism evidence="2 3">
    <name type="scientific">Streptococcus ictaluri 707-05</name>
    <dbReference type="NCBI Taxonomy" id="764299"/>
    <lineage>
        <taxon>Bacteria</taxon>
        <taxon>Bacillati</taxon>
        <taxon>Bacillota</taxon>
        <taxon>Bacilli</taxon>
        <taxon>Lactobacillales</taxon>
        <taxon>Streptococcaceae</taxon>
        <taxon>Streptococcus</taxon>
    </lineage>
</organism>
<keyword evidence="1" id="KW-0812">Transmembrane</keyword>
<gene>
    <name evidence="2" type="ORF">STRIC_0554</name>
</gene>
<sequence>MNKGMTFLSYFTKMEWALWLGSMTVILLTNLIFGYQSPLALIASLIGITSLIFNAKGNPIGQGLVILFATIYDF</sequence>
<keyword evidence="3" id="KW-1185">Reference proteome</keyword>
<dbReference type="eggNOG" id="COG3201">
    <property type="taxonomic scope" value="Bacteria"/>
</dbReference>
<keyword evidence="1" id="KW-0472">Membrane</keyword>
<proteinExistence type="predicted"/>
<feature type="transmembrane region" description="Helical" evidence="1">
    <location>
        <begin position="16"/>
        <end position="33"/>
    </location>
</feature>
<protein>
    <submittedName>
        <fullName evidence="2">Uncharacterized protein</fullName>
    </submittedName>
</protein>
<reference evidence="2 3" key="1">
    <citation type="journal article" date="2014" name="Int. J. Syst. Evol. Microbiol.">
        <title>Phylogenomics and the dynamic genome evolution of the genus Streptococcus.</title>
        <authorList>
            <consortium name="The Broad Institute Genome Sequencing Platform"/>
            <person name="Richards V.P."/>
            <person name="Palmer S.R."/>
            <person name="Pavinski Bitar P.D."/>
            <person name="Qin X."/>
            <person name="Weinstock G.M."/>
            <person name="Highlander S.K."/>
            <person name="Town C.D."/>
            <person name="Burne R.A."/>
            <person name="Stanhope M.J."/>
        </authorList>
    </citation>
    <scope>NUCLEOTIDE SEQUENCE [LARGE SCALE GENOMIC DNA]</scope>
    <source>
        <strain evidence="2 3">707-05</strain>
    </source>
</reference>
<evidence type="ECO:0000313" key="3">
    <source>
        <dbReference type="Proteomes" id="UP000003330"/>
    </source>
</evidence>